<reference evidence="3" key="1">
    <citation type="submission" date="2020-09" db="EMBL/GenBank/DDBJ databases">
        <title>Pelagicoccus enzymogenes sp. nov. with an EPS production, isolated from marine sediment.</title>
        <authorList>
            <person name="Feng X."/>
        </authorList>
    </citation>
    <scope>NUCLEOTIDE SEQUENCE</scope>
    <source>
        <strain evidence="3">NFK12</strain>
    </source>
</reference>
<feature type="signal peptide" evidence="2">
    <location>
        <begin position="1"/>
        <end position="30"/>
    </location>
</feature>
<dbReference type="EMBL" id="JACYFG010000002">
    <property type="protein sequence ID" value="MBD5777953.1"/>
    <property type="molecule type" value="Genomic_DNA"/>
</dbReference>
<proteinExistence type="predicted"/>
<accession>A0A927F3X9</accession>
<gene>
    <name evidence="3" type="ORF">IEN85_00405</name>
</gene>
<keyword evidence="2" id="KW-0732">Signal</keyword>
<evidence type="ECO:0000313" key="4">
    <source>
        <dbReference type="Proteomes" id="UP000622317"/>
    </source>
</evidence>
<evidence type="ECO:0000313" key="3">
    <source>
        <dbReference type="EMBL" id="MBD5777953.1"/>
    </source>
</evidence>
<protein>
    <submittedName>
        <fullName evidence="3">DUF839 domain-containing protein</fullName>
    </submittedName>
</protein>
<comment type="caution">
    <text evidence="3">The sequence shown here is derived from an EMBL/GenBank/DDBJ whole genome shotgun (WGS) entry which is preliminary data.</text>
</comment>
<organism evidence="3 4">
    <name type="scientific">Pelagicoccus enzymogenes</name>
    <dbReference type="NCBI Taxonomy" id="2773457"/>
    <lineage>
        <taxon>Bacteria</taxon>
        <taxon>Pseudomonadati</taxon>
        <taxon>Verrucomicrobiota</taxon>
        <taxon>Opitutia</taxon>
        <taxon>Puniceicoccales</taxon>
        <taxon>Pelagicoccaceae</taxon>
        <taxon>Pelagicoccus</taxon>
    </lineage>
</organism>
<name>A0A927F3X9_9BACT</name>
<feature type="region of interest" description="Disordered" evidence="1">
    <location>
        <begin position="296"/>
        <end position="321"/>
    </location>
</feature>
<dbReference type="Pfam" id="PF05787">
    <property type="entry name" value="PhoX"/>
    <property type="match status" value="2"/>
</dbReference>
<dbReference type="AlphaFoldDB" id="A0A927F3X9"/>
<dbReference type="Proteomes" id="UP000622317">
    <property type="component" value="Unassembled WGS sequence"/>
</dbReference>
<sequence length="495" mass="53978">MKSTFNLLSSGVLKAASAASILALGHSAYAGGSDTWFIPLTESAPVTNPNSPEELAAPWVTPAGIMQKNIVSLREIEDQVLSPGQSIIRVPGLASNASMIDMMAFDDSGEYLFLPHETLVGAGVTRYDFTMDEAHVLFQGDMNGAQGDWSNDWGAFDPSRWTPNGTLWLAEEWSGEGRVIEVLNPLAAPEDIEIRELHSIANVSHEGINFSEKFLRPIYYIDENNSGSVYRFMRTNPKDYTKGQTFVLVVDDFAGDASRNWNDAANAGQPRTGLGRWVPITDWYGNTLPGITNPFEVTEGDNRPGRTAADDIGGTPYGRPEDMEVSRLRNNNEVIYFTATSEASVYSVEMIGGNRVKVGVLVDGNTPKNLGFPGTTGVLNSPDNLAQDALGNIYVIEDAPNGSSTGGDIWFVRDRDNDGVAESLDHFMSIRADGCEATGMIFNPVNPTQFVVAVQHPDSTNLSNVQDGLGDSVWSFDISYVDNQRFVNELKRKLK</sequence>
<evidence type="ECO:0000256" key="1">
    <source>
        <dbReference type="SAM" id="MobiDB-lite"/>
    </source>
</evidence>
<feature type="chain" id="PRO_5037760005" evidence="2">
    <location>
        <begin position="31"/>
        <end position="495"/>
    </location>
</feature>
<evidence type="ECO:0000256" key="2">
    <source>
        <dbReference type="SAM" id="SignalP"/>
    </source>
</evidence>
<dbReference type="RefSeq" id="WP_191615083.1">
    <property type="nucleotide sequence ID" value="NZ_JACYFG010000002.1"/>
</dbReference>
<dbReference type="InterPro" id="IPR008557">
    <property type="entry name" value="PhoX"/>
</dbReference>
<keyword evidence="4" id="KW-1185">Reference proteome</keyword>